<organism evidence="1 2">
    <name type="scientific">Aetokthonos hydrillicola Thurmond2011</name>
    <dbReference type="NCBI Taxonomy" id="2712845"/>
    <lineage>
        <taxon>Bacteria</taxon>
        <taxon>Bacillati</taxon>
        <taxon>Cyanobacteriota</taxon>
        <taxon>Cyanophyceae</taxon>
        <taxon>Nostocales</taxon>
        <taxon>Hapalosiphonaceae</taxon>
        <taxon>Aetokthonos</taxon>
    </lineage>
</organism>
<evidence type="ECO:0000313" key="1">
    <source>
        <dbReference type="EMBL" id="MDR9893150.1"/>
    </source>
</evidence>
<sequence length="513" mass="57177">MSDTEIEKYLTDPFGKTLLRQGIFPANTQDLIKVLGSTFGYSPTGFVVGEGSQIPTSVSPKEDKRLRFEVNFGANETDAKIFLSKPGATTSADPLEIISYDPQTKGYNYYVLSPQLGAADDSPFVWAWVGHSSFARKPETMNQGCFSCHHNGIPIMRELELPWNNWQSQRANISSATVPAAVASDTVFQQRRGAELFEQIIRGNIQTFYNNWLRERTRKSGGITNISDVGELLRHVITNTTVNLKSTDIQSNGQNTTPKNIDISGVPPNDTFLADTLFQTTLGLNYSSLSVTLPRNDYDAYLNAYDFKLVGTKGFFFTSEKAFEYPGSTYFAFFVPQVAAEDIYVTNKLLQSKIVTDKFVAALLMVDYQNPLFSSKRASLQKYADQITTGTITKGVSSVPEDFVAKIKQTGATASTAGSFDDSSAESQFLYTWELPDDQWKQVTAQRLQGYVDSIANKEPGERLDYLLRWSIKQRDRFISTSPFCNFRESRLLFPETSLSPVPNCPKSAANAE</sequence>
<reference evidence="2" key="1">
    <citation type="journal article" date="2021" name="Science">
        <title>Hunting the eagle killer: A cyanobacterial neurotoxin causes vacuolar myelinopathy.</title>
        <authorList>
            <person name="Breinlinger S."/>
            <person name="Phillips T.J."/>
            <person name="Haram B.N."/>
            <person name="Mares J."/>
            <person name="Martinez Yerena J.A."/>
            <person name="Hrouzek P."/>
            <person name="Sobotka R."/>
            <person name="Henderson W.M."/>
            <person name="Schmieder P."/>
            <person name="Williams S.M."/>
            <person name="Lauderdale J.D."/>
            <person name="Wilde H.D."/>
            <person name="Gerrin W."/>
            <person name="Kust A."/>
            <person name="Washington J.W."/>
            <person name="Wagner C."/>
            <person name="Geier B."/>
            <person name="Liebeke M."/>
            <person name="Enke H."/>
            <person name="Niedermeyer T.H.J."/>
            <person name="Wilde S.B."/>
        </authorList>
    </citation>
    <scope>NUCLEOTIDE SEQUENCE [LARGE SCALE GENOMIC DNA]</scope>
    <source>
        <strain evidence="2">Thurmond2011</strain>
    </source>
</reference>
<evidence type="ECO:0000313" key="2">
    <source>
        <dbReference type="Proteomes" id="UP000667802"/>
    </source>
</evidence>
<name>A0AAP5M5G3_9CYAN</name>
<proteinExistence type="predicted"/>
<comment type="caution">
    <text evidence="1">The sequence shown here is derived from an EMBL/GenBank/DDBJ whole genome shotgun (WGS) entry which is preliminary data.</text>
</comment>
<protein>
    <submittedName>
        <fullName evidence="1">Uncharacterized protein</fullName>
    </submittedName>
</protein>
<dbReference type="Proteomes" id="UP000667802">
    <property type="component" value="Unassembled WGS sequence"/>
</dbReference>
<accession>A0AAP5M5G3</accession>
<dbReference type="EMBL" id="JAALHA020000001">
    <property type="protein sequence ID" value="MDR9893150.1"/>
    <property type="molecule type" value="Genomic_DNA"/>
</dbReference>
<dbReference type="AlphaFoldDB" id="A0AAP5M5G3"/>
<keyword evidence="2" id="KW-1185">Reference proteome</keyword>
<gene>
    <name evidence="1" type="ORF">G7B40_000935</name>
</gene>